<dbReference type="EMBL" id="VXIS01000029">
    <property type="protein sequence ID" value="KAA8912052.1"/>
    <property type="molecule type" value="Genomic_DNA"/>
</dbReference>
<evidence type="ECO:0000313" key="1">
    <source>
        <dbReference type="EMBL" id="KAA8912052.1"/>
    </source>
</evidence>
<dbReference type="Proteomes" id="UP000326924">
    <property type="component" value="Unassembled WGS sequence"/>
</dbReference>
<name>A0A5J5F6D1_9PEZI</name>
<sequence length="218" mass="25069">VAFISERNPSLLNDQQIGHRHSFALVSPAVITDSIPDMPSPLRLRERLRKFLKFGHGRLRKEPTVPTYTPNAKQPFLLRDLENILMKVSHEHWVRTVSDGRYTPLFSKSVEASLADVRLNKRLRPEHCRDRRFLGVCIALFITAEDAEYEVAVTTIRGLLTRQVEQEMAGDASCVGWLETLTYIKRLEEGGIDWTLLDVPFEEEEEEAENEPIDWTKA</sequence>
<dbReference type="AlphaFoldDB" id="A0A5J5F6D1"/>
<proteinExistence type="predicted"/>
<keyword evidence="2" id="KW-1185">Reference proteome</keyword>
<organism evidence="1 2">
    <name type="scientific">Sphaerosporella brunnea</name>
    <dbReference type="NCBI Taxonomy" id="1250544"/>
    <lineage>
        <taxon>Eukaryota</taxon>
        <taxon>Fungi</taxon>
        <taxon>Dikarya</taxon>
        <taxon>Ascomycota</taxon>
        <taxon>Pezizomycotina</taxon>
        <taxon>Pezizomycetes</taxon>
        <taxon>Pezizales</taxon>
        <taxon>Pyronemataceae</taxon>
        <taxon>Sphaerosporella</taxon>
    </lineage>
</organism>
<reference evidence="1 2" key="1">
    <citation type="submission" date="2019-09" db="EMBL/GenBank/DDBJ databases">
        <title>Draft genome of the ectomycorrhizal ascomycete Sphaerosporella brunnea.</title>
        <authorList>
            <consortium name="DOE Joint Genome Institute"/>
            <person name="Benucci G.M."/>
            <person name="Marozzi G."/>
            <person name="Antonielli L."/>
            <person name="Sanchez S."/>
            <person name="Marco P."/>
            <person name="Wang X."/>
            <person name="Falini L.B."/>
            <person name="Barry K."/>
            <person name="Haridas S."/>
            <person name="Lipzen A."/>
            <person name="Labutti K."/>
            <person name="Grigoriev I.V."/>
            <person name="Murat C."/>
            <person name="Martin F."/>
            <person name="Albertini E."/>
            <person name="Donnini D."/>
            <person name="Bonito G."/>
        </authorList>
    </citation>
    <scope>NUCLEOTIDE SEQUENCE [LARGE SCALE GENOMIC DNA]</scope>
    <source>
        <strain evidence="1 2">Sb_GMNB300</strain>
    </source>
</reference>
<gene>
    <name evidence="1" type="ORF">FN846DRAFT_998029</name>
</gene>
<feature type="non-terminal residue" evidence="1">
    <location>
        <position position="1"/>
    </location>
</feature>
<protein>
    <submittedName>
        <fullName evidence="1">Uncharacterized protein</fullName>
    </submittedName>
</protein>
<evidence type="ECO:0000313" key="2">
    <source>
        <dbReference type="Proteomes" id="UP000326924"/>
    </source>
</evidence>
<dbReference type="InParanoid" id="A0A5J5F6D1"/>
<accession>A0A5J5F6D1</accession>
<comment type="caution">
    <text evidence="1">The sequence shown here is derived from an EMBL/GenBank/DDBJ whole genome shotgun (WGS) entry which is preliminary data.</text>
</comment>